<name>A0A6A6XD44_9PLEO</name>
<feature type="compositionally biased region" description="Polar residues" evidence="1">
    <location>
        <begin position="32"/>
        <end position="43"/>
    </location>
</feature>
<evidence type="ECO:0000313" key="3">
    <source>
        <dbReference type="EMBL" id="KAF2793835.1"/>
    </source>
</evidence>
<evidence type="ECO:0000256" key="2">
    <source>
        <dbReference type="SAM" id="Phobius"/>
    </source>
</evidence>
<dbReference type="OrthoDB" id="5279542at2759"/>
<keyword evidence="2" id="KW-0472">Membrane</keyword>
<organism evidence="3 4">
    <name type="scientific">Melanomma pulvis-pyrius CBS 109.77</name>
    <dbReference type="NCBI Taxonomy" id="1314802"/>
    <lineage>
        <taxon>Eukaryota</taxon>
        <taxon>Fungi</taxon>
        <taxon>Dikarya</taxon>
        <taxon>Ascomycota</taxon>
        <taxon>Pezizomycotina</taxon>
        <taxon>Dothideomycetes</taxon>
        <taxon>Pleosporomycetidae</taxon>
        <taxon>Pleosporales</taxon>
        <taxon>Melanommataceae</taxon>
        <taxon>Melanomma</taxon>
    </lineage>
</organism>
<feature type="transmembrane region" description="Helical" evidence="2">
    <location>
        <begin position="88"/>
        <end position="105"/>
    </location>
</feature>
<feature type="region of interest" description="Disordered" evidence="1">
    <location>
        <begin position="400"/>
        <end position="452"/>
    </location>
</feature>
<feature type="compositionally biased region" description="Low complexity" evidence="1">
    <location>
        <begin position="1"/>
        <end position="29"/>
    </location>
</feature>
<gene>
    <name evidence="3" type="ORF">K505DRAFT_305042</name>
</gene>
<dbReference type="AlphaFoldDB" id="A0A6A6XD44"/>
<evidence type="ECO:0000313" key="4">
    <source>
        <dbReference type="Proteomes" id="UP000799757"/>
    </source>
</evidence>
<feature type="region of interest" description="Disordered" evidence="1">
    <location>
        <begin position="1"/>
        <end position="43"/>
    </location>
</feature>
<dbReference type="Proteomes" id="UP000799757">
    <property type="component" value="Unassembled WGS sequence"/>
</dbReference>
<reference evidence="3" key="1">
    <citation type="journal article" date="2020" name="Stud. Mycol.">
        <title>101 Dothideomycetes genomes: a test case for predicting lifestyles and emergence of pathogens.</title>
        <authorList>
            <person name="Haridas S."/>
            <person name="Albert R."/>
            <person name="Binder M."/>
            <person name="Bloem J."/>
            <person name="Labutti K."/>
            <person name="Salamov A."/>
            <person name="Andreopoulos B."/>
            <person name="Baker S."/>
            <person name="Barry K."/>
            <person name="Bills G."/>
            <person name="Bluhm B."/>
            <person name="Cannon C."/>
            <person name="Castanera R."/>
            <person name="Culley D."/>
            <person name="Daum C."/>
            <person name="Ezra D."/>
            <person name="Gonzalez J."/>
            <person name="Henrissat B."/>
            <person name="Kuo A."/>
            <person name="Liang C."/>
            <person name="Lipzen A."/>
            <person name="Lutzoni F."/>
            <person name="Magnuson J."/>
            <person name="Mondo S."/>
            <person name="Nolan M."/>
            <person name="Ohm R."/>
            <person name="Pangilinan J."/>
            <person name="Park H.-J."/>
            <person name="Ramirez L."/>
            <person name="Alfaro M."/>
            <person name="Sun H."/>
            <person name="Tritt A."/>
            <person name="Yoshinaga Y."/>
            <person name="Zwiers L.-H."/>
            <person name="Turgeon B."/>
            <person name="Goodwin S."/>
            <person name="Spatafora J."/>
            <person name="Crous P."/>
            <person name="Grigoriev I."/>
        </authorList>
    </citation>
    <scope>NUCLEOTIDE SEQUENCE</scope>
    <source>
        <strain evidence="3">CBS 109.77</strain>
    </source>
</reference>
<protein>
    <submittedName>
        <fullName evidence="3">Uncharacterized protein</fullName>
    </submittedName>
</protein>
<keyword evidence="2" id="KW-1133">Transmembrane helix</keyword>
<keyword evidence="4" id="KW-1185">Reference proteome</keyword>
<feature type="transmembrane region" description="Helical" evidence="2">
    <location>
        <begin position="125"/>
        <end position="146"/>
    </location>
</feature>
<proteinExistence type="predicted"/>
<sequence>MENTPHTTSAPATTTTTTTTAAAADTAPVTPNPHSTLPTSIPQTQAQNPLPAQIYAQTPTQPQLPTLSFREKLDAGEEHWLWKLSLRILLLVVAVIGTGCVGWAVQTAQSEYYGYFEDDQYFLSWALITFGISIVWTLICILVLLLRRPPRPVHPGVAVGMDLILWLAYIPTTLFAVAACITVLHYGTDDFFSNGSSSYYNQAANGTWVYNPTGYGAQRACDSNSTSTTTSSSRSRYNSYLVPPFATCAEQDAWVNALWAAGKRRVRVELTGVVCQGLAFILHFALFVWACVDTHRRNKRKTSGDAEKLAADIIGRMVRDGAIIQPPGMARMQGGYQQLGQGQGYQGGWQQQQQPYTVHYGPPPPLPQQQQQQLLNQQHPVMRGARGPAAPVHQIVEHYGNEKGGRGLGGPGPVSRTPPSPLSPLPSPPPPQQQQTQVAEHYNEKAAPGHAI</sequence>
<evidence type="ECO:0000256" key="1">
    <source>
        <dbReference type="SAM" id="MobiDB-lite"/>
    </source>
</evidence>
<dbReference type="EMBL" id="MU001912">
    <property type="protein sequence ID" value="KAF2793835.1"/>
    <property type="molecule type" value="Genomic_DNA"/>
</dbReference>
<accession>A0A6A6XD44</accession>
<keyword evidence="2" id="KW-0812">Transmembrane</keyword>
<feature type="transmembrane region" description="Helical" evidence="2">
    <location>
        <begin position="270"/>
        <end position="292"/>
    </location>
</feature>
<feature type="transmembrane region" description="Helical" evidence="2">
    <location>
        <begin position="166"/>
        <end position="187"/>
    </location>
</feature>
<feature type="region of interest" description="Disordered" evidence="1">
    <location>
        <begin position="341"/>
        <end position="373"/>
    </location>
</feature>
<feature type="compositionally biased region" description="Pro residues" evidence="1">
    <location>
        <begin position="416"/>
        <end position="432"/>
    </location>
</feature>